<dbReference type="Proteomes" id="UP000176992">
    <property type="component" value="Unassembled WGS sequence"/>
</dbReference>
<dbReference type="AlphaFoldDB" id="A0A1F5YAW7"/>
<sequence>MPSRYPRLDREKARTLSIAGRTHKVKVEDLAQLGTASFLDGLPAQLKAVDWKEFCGSLAAAFRQRLPVIAMLGAHVIKVGCGPVLIDWVRRGYLTAVAFNGATAIHDAELAMWGATSEDVEEGLADGSFGMVEETPRLFAAAAERAEREDLGLGEALGAELEERKAPHAGASLAAACHEHRVPLTVHVALGTDTIHQHHLIDGARLGAASLTDFRVLAAAVAKLVPGSVVLNLGSAVILPEVFLKVLTLARNLGHECKGLISADFSMIPQ</sequence>
<protein>
    <submittedName>
        <fullName evidence="1">Uncharacterized protein</fullName>
    </submittedName>
</protein>
<comment type="caution">
    <text evidence="1">The sequence shown here is derived from an EMBL/GenBank/DDBJ whole genome shotgun (WGS) entry which is preliminary data.</text>
</comment>
<dbReference type="EMBL" id="MFIV01000244">
    <property type="protein sequence ID" value="OGF96981.1"/>
    <property type="molecule type" value="Genomic_DNA"/>
</dbReference>
<proteinExistence type="predicted"/>
<evidence type="ECO:0000313" key="1">
    <source>
        <dbReference type="EMBL" id="OGF96981.1"/>
    </source>
</evidence>
<organism evidence="1 2">
    <name type="scientific">Candidatus Glassbacteria bacterium GWA2_58_10</name>
    <dbReference type="NCBI Taxonomy" id="1817865"/>
    <lineage>
        <taxon>Bacteria</taxon>
        <taxon>Candidatus Glassiibacteriota</taxon>
    </lineage>
</organism>
<reference evidence="1 2" key="1">
    <citation type="journal article" date="2016" name="Nat. Commun.">
        <title>Thousands of microbial genomes shed light on interconnected biogeochemical processes in an aquifer system.</title>
        <authorList>
            <person name="Anantharaman K."/>
            <person name="Brown C.T."/>
            <person name="Hug L.A."/>
            <person name="Sharon I."/>
            <person name="Castelle C.J."/>
            <person name="Probst A.J."/>
            <person name="Thomas B.C."/>
            <person name="Singh A."/>
            <person name="Wilkins M.J."/>
            <person name="Karaoz U."/>
            <person name="Brodie E.L."/>
            <person name="Williams K.H."/>
            <person name="Hubbard S.S."/>
            <person name="Banfield J.F."/>
        </authorList>
    </citation>
    <scope>NUCLEOTIDE SEQUENCE [LARGE SCALE GENOMIC DNA]</scope>
</reference>
<name>A0A1F5YAW7_9BACT</name>
<evidence type="ECO:0000313" key="2">
    <source>
        <dbReference type="Proteomes" id="UP000176992"/>
    </source>
</evidence>
<feature type="non-terminal residue" evidence="1">
    <location>
        <position position="270"/>
    </location>
</feature>
<dbReference type="Gene3D" id="3.40.50.10690">
    <property type="entry name" value="putative lor/sdh protein like domains"/>
    <property type="match status" value="1"/>
</dbReference>
<gene>
    <name evidence="1" type="ORF">A2Z86_10810</name>
</gene>
<accession>A0A1F5YAW7</accession>